<keyword evidence="8" id="KW-0325">Glycoprotein</keyword>
<feature type="region of interest" description="Disordered" evidence="9">
    <location>
        <begin position="666"/>
        <end position="719"/>
    </location>
</feature>
<dbReference type="InterPro" id="IPR039465">
    <property type="entry name" value="IL-17_rcpt-like"/>
</dbReference>
<reference evidence="12" key="2">
    <citation type="submission" date="2025-09" db="UniProtKB">
        <authorList>
            <consortium name="Ensembl"/>
        </authorList>
    </citation>
    <scope>IDENTIFICATION</scope>
</reference>
<dbReference type="Gene3D" id="3.40.50.11530">
    <property type="match status" value="1"/>
</dbReference>
<feature type="domain" description="SEFIR" evidence="11">
    <location>
        <begin position="321"/>
        <end position="477"/>
    </location>
</feature>
<evidence type="ECO:0000313" key="13">
    <source>
        <dbReference type="Proteomes" id="UP000694546"/>
    </source>
</evidence>
<name>A0A8C5AQA7_GADMO</name>
<evidence type="ECO:0000256" key="9">
    <source>
        <dbReference type="SAM" id="MobiDB-lite"/>
    </source>
</evidence>
<evidence type="ECO:0000256" key="5">
    <source>
        <dbReference type="ARBA" id="ARBA00022989"/>
    </source>
</evidence>
<dbReference type="InterPro" id="IPR032356">
    <property type="entry name" value="IL17R_A/B_N"/>
</dbReference>
<keyword evidence="4 10" id="KW-0732">Signal</keyword>
<keyword evidence="2" id="KW-1003">Cell membrane</keyword>
<dbReference type="Gene3D" id="2.60.40.2150">
    <property type="entry name" value="Interleukin-17 receptor A/B, fibronectin-III-like domain 2"/>
    <property type="match status" value="1"/>
</dbReference>
<feature type="region of interest" description="Disordered" evidence="9">
    <location>
        <begin position="741"/>
        <end position="778"/>
    </location>
</feature>
<dbReference type="PANTHER" id="PTHR15583">
    <property type="entry name" value="INTERLEUKIN-17 RECEPTOR"/>
    <property type="match status" value="1"/>
</dbReference>
<dbReference type="Proteomes" id="UP000694546">
    <property type="component" value="Chromosome 4"/>
</dbReference>
<sequence>PTVTMRRYLVLIFLHASLGLRIVPGSSSDCSQQVGPECKINNIPALLYIPAAPEGLDARWETREDEKGNVFPVVHARWNMVDDGSISFLNGTELHVLVRDTNQDLCVRYSFSQRLTSRNPDGEKWSFSVSTVMVDPGQTYLVSVFNIPKPEPLHSSYNVHKEITVPGCQDPVLKKSTFCVERGSLWSPNVTKVFDANTLSVGFSTDRLAEKYSVIAWCEGRYQRQIAYMNKMASLNVMFNMKDWPLSCCQMTVEIQPYFPECWNDCGRRRKNFSICGGISDLTTTAIDILVKSVWVTVDPRDVHLTSRPIEEERLRLDLQPPKLLVIYSQDHPLYRAVVLNLCAFLKSKCGTDVLVDLLDATMVGTVGTTRWLEWQRRQLRHPLDKILILCSRGVQAKWRAMCGEERVLLREDVLSPNDDMLVPFLNLFLPNMHQPAALGKYIVAYFEDVSDERDVPSVFDIAVKYRLMKHFEELYFRVLEMEKYQPGRVNHIEGIGKEEYFTCPSGRALRDAIRTFKAFQTENPDWFEAQCVASEEDAVARQNLLNRLPDIPPVLECVPLIRDGTPVYINEAVVQSATSVYVLTPELNNHNGGLPSVAAVEPRVNPPSLDPYRVNAPLVNRPHGVVRQQCPHGRDTEEGRMLLAVPSLNQPPLQVCRQWLSVRQDTAGRSPVEDDEEEDEEQEDEEEEEYKEQEEGTLISCPGPGTGQGPTEPQYPSRSDIENLRQLQLLLGGSHPVEVGENELLLGPSTKGPSTGSDQGYISKEPSRRSRPEPETDPLVALARLQQELFHTALT</sequence>
<evidence type="ECO:0000256" key="8">
    <source>
        <dbReference type="ARBA" id="ARBA00023180"/>
    </source>
</evidence>
<keyword evidence="13" id="KW-1185">Reference proteome</keyword>
<evidence type="ECO:0000256" key="3">
    <source>
        <dbReference type="ARBA" id="ARBA00022692"/>
    </source>
</evidence>
<organism evidence="12 13">
    <name type="scientific">Gadus morhua</name>
    <name type="common">Atlantic cod</name>
    <dbReference type="NCBI Taxonomy" id="8049"/>
    <lineage>
        <taxon>Eukaryota</taxon>
        <taxon>Metazoa</taxon>
        <taxon>Chordata</taxon>
        <taxon>Craniata</taxon>
        <taxon>Vertebrata</taxon>
        <taxon>Euteleostomi</taxon>
        <taxon>Actinopterygii</taxon>
        <taxon>Neopterygii</taxon>
        <taxon>Teleostei</taxon>
        <taxon>Neoteleostei</taxon>
        <taxon>Acanthomorphata</taxon>
        <taxon>Zeiogadaria</taxon>
        <taxon>Gadariae</taxon>
        <taxon>Gadiformes</taxon>
        <taxon>Gadoidei</taxon>
        <taxon>Gadidae</taxon>
        <taxon>Gadus</taxon>
    </lineage>
</organism>
<dbReference type="GeneTree" id="ENSGT00940000159018"/>
<feature type="signal peptide" evidence="10">
    <location>
        <begin position="1"/>
        <end position="19"/>
    </location>
</feature>
<evidence type="ECO:0000256" key="1">
    <source>
        <dbReference type="ARBA" id="ARBA00004251"/>
    </source>
</evidence>
<evidence type="ECO:0000256" key="10">
    <source>
        <dbReference type="SAM" id="SignalP"/>
    </source>
</evidence>
<dbReference type="Pfam" id="PF08357">
    <property type="entry name" value="SEFIR"/>
    <property type="match status" value="1"/>
</dbReference>
<keyword evidence="6" id="KW-0472">Membrane</keyword>
<comment type="subcellular location">
    <subcellularLocation>
        <location evidence="1">Cell membrane</location>
        <topology evidence="1">Single-pass type I membrane protein</topology>
    </subcellularLocation>
</comment>
<protein>
    <recommendedName>
        <fullName evidence="11">SEFIR domain-containing protein</fullName>
    </recommendedName>
</protein>
<dbReference type="OMA" id="EPGRIHQ"/>
<dbReference type="Pfam" id="PF16556">
    <property type="entry name" value="IL17R_fnIII_D1"/>
    <property type="match status" value="1"/>
</dbReference>
<feature type="chain" id="PRO_5034475384" description="SEFIR domain-containing protein" evidence="10">
    <location>
        <begin position="20"/>
        <end position="796"/>
    </location>
</feature>
<feature type="compositionally biased region" description="Acidic residues" evidence="9">
    <location>
        <begin position="674"/>
        <end position="693"/>
    </location>
</feature>
<feature type="compositionally biased region" description="Polar residues" evidence="9">
    <location>
        <begin position="752"/>
        <end position="761"/>
    </location>
</feature>
<evidence type="ECO:0000313" key="12">
    <source>
        <dbReference type="Ensembl" id="ENSGMOP00000033914.1"/>
    </source>
</evidence>
<evidence type="ECO:0000256" key="7">
    <source>
        <dbReference type="ARBA" id="ARBA00023170"/>
    </source>
</evidence>
<dbReference type="GO" id="GO:0030368">
    <property type="term" value="F:interleukin-17 receptor activity"/>
    <property type="evidence" value="ECO:0007669"/>
    <property type="project" value="InterPro"/>
</dbReference>
<reference evidence="12" key="1">
    <citation type="submission" date="2025-08" db="UniProtKB">
        <authorList>
            <consortium name="Ensembl"/>
        </authorList>
    </citation>
    <scope>IDENTIFICATION</scope>
</reference>
<evidence type="ECO:0000259" key="11">
    <source>
        <dbReference type="PROSITE" id="PS51534"/>
    </source>
</evidence>
<evidence type="ECO:0000256" key="6">
    <source>
        <dbReference type="ARBA" id="ARBA00023136"/>
    </source>
</evidence>
<keyword evidence="3" id="KW-0812">Transmembrane</keyword>
<dbReference type="Ensembl" id="ENSGMOT00000025479.1">
    <property type="protein sequence ID" value="ENSGMOP00000033914.1"/>
    <property type="gene ID" value="ENSGMOG00000036833.1"/>
</dbReference>
<feature type="compositionally biased region" description="Basic and acidic residues" evidence="9">
    <location>
        <begin position="766"/>
        <end position="775"/>
    </location>
</feature>
<dbReference type="AlphaFoldDB" id="A0A8C5AQA7"/>
<accession>A0A8C5AQA7</accession>
<dbReference type="FunFam" id="3.40.50.11530:FF:000002">
    <property type="entry name" value="Interleukin 17 receptor A"/>
    <property type="match status" value="1"/>
</dbReference>
<evidence type="ECO:0000256" key="2">
    <source>
        <dbReference type="ARBA" id="ARBA00022475"/>
    </source>
</evidence>
<dbReference type="GO" id="GO:0005886">
    <property type="term" value="C:plasma membrane"/>
    <property type="evidence" value="ECO:0007669"/>
    <property type="project" value="UniProtKB-SubCell"/>
</dbReference>
<dbReference type="InterPro" id="IPR038683">
    <property type="entry name" value="IL17RA/B_FnIII-like_1_sf"/>
</dbReference>
<keyword evidence="5" id="KW-1133">Transmembrane helix</keyword>
<evidence type="ECO:0000256" key="4">
    <source>
        <dbReference type="ARBA" id="ARBA00022729"/>
    </source>
</evidence>
<dbReference type="PROSITE" id="PS51534">
    <property type="entry name" value="SEFIR"/>
    <property type="match status" value="1"/>
</dbReference>
<proteinExistence type="predicted"/>
<dbReference type="Gene3D" id="2.60.40.2160">
    <property type="entry name" value="Interleukin-17 receptor A/B, fibronectin-III-like domain 1"/>
    <property type="match status" value="1"/>
</dbReference>
<dbReference type="InterPro" id="IPR013568">
    <property type="entry name" value="SEFIR_dom"/>
</dbReference>
<dbReference type="Pfam" id="PF16578">
    <property type="entry name" value="IL17R_fnIII_D2"/>
    <property type="match status" value="1"/>
</dbReference>
<dbReference type="InterPro" id="IPR043046">
    <property type="entry name" value="IL17RA/B_FnIII-like_2_sf"/>
</dbReference>
<dbReference type="PANTHER" id="PTHR15583:SF13">
    <property type="entry name" value="INTERLEUKIN-17 RECEPTOR A"/>
    <property type="match status" value="1"/>
</dbReference>
<keyword evidence="7" id="KW-0675">Receptor</keyword>